<feature type="transmembrane region" description="Helical" evidence="8">
    <location>
        <begin position="1476"/>
        <end position="1502"/>
    </location>
</feature>
<dbReference type="InterPro" id="IPR003439">
    <property type="entry name" value="ABC_transporter-like_ATP-bd"/>
</dbReference>
<dbReference type="InterPro" id="IPR017871">
    <property type="entry name" value="ABC_transporter-like_CS"/>
</dbReference>
<feature type="transmembrane region" description="Helical" evidence="8">
    <location>
        <begin position="756"/>
        <end position="780"/>
    </location>
</feature>
<dbReference type="EMBL" id="JADBJN010000001">
    <property type="protein sequence ID" value="KAG5682948.1"/>
    <property type="molecule type" value="Genomic_DNA"/>
</dbReference>
<keyword evidence="4" id="KW-0067">ATP-binding</keyword>
<protein>
    <recommendedName>
        <fullName evidence="9">ABC transporter domain-containing protein</fullName>
    </recommendedName>
</protein>
<dbReference type="PROSITE" id="PS50893">
    <property type="entry name" value="ABC_TRANSPORTER_2"/>
    <property type="match status" value="2"/>
</dbReference>
<keyword evidence="5 8" id="KW-1133">Transmembrane helix</keyword>
<feature type="transmembrane region" description="Helical" evidence="8">
    <location>
        <begin position="727"/>
        <end position="750"/>
    </location>
</feature>
<comment type="subcellular location">
    <subcellularLocation>
        <location evidence="1">Membrane</location>
        <topology evidence="1">Multi-pass membrane protein</topology>
    </subcellularLocation>
</comment>
<evidence type="ECO:0000313" key="10">
    <source>
        <dbReference type="EMBL" id="KAG5682948.1"/>
    </source>
</evidence>
<evidence type="ECO:0000256" key="2">
    <source>
        <dbReference type="ARBA" id="ARBA00022692"/>
    </source>
</evidence>
<dbReference type="Pfam" id="PF00005">
    <property type="entry name" value="ABC_tran"/>
    <property type="match status" value="2"/>
</dbReference>
<dbReference type="GO" id="GO:0016887">
    <property type="term" value="F:ATP hydrolysis activity"/>
    <property type="evidence" value="ECO:0007669"/>
    <property type="project" value="InterPro"/>
</dbReference>
<organism evidence="10 11">
    <name type="scientific">Polypedilum vanderplanki</name>
    <name type="common">Sleeping chironomid midge</name>
    <dbReference type="NCBI Taxonomy" id="319348"/>
    <lineage>
        <taxon>Eukaryota</taxon>
        <taxon>Metazoa</taxon>
        <taxon>Ecdysozoa</taxon>
        <taxon>Arthropoda</taxon>
        <taxon>Hexapoda</taxon>
        <taxon>Insecta</taxon>
        <taxon>Pterygota</taxon>
        <taxon>Neoptera</taxon>
        <taxon>Endopterygota</taxon>
        <taxon>Diptera</taxon>
        <taxon>Nematocera</taxon>
        <taxon>Chironomoidea</taxon>
        <taxon>Chironomidae</taxon>
        <taxon>Chironominae</taxon>
        <taxon>Polypedilum</taxon>
        <taxon>Polypedilum</taxon>
    </lineage>
</organism>
<feature type="compositionally biased region" description="Acidic residues" evidence="7">
    <location>
        <begin position="474"/>
        <end position="490"/>
    </location>
</feature>
<feature type="domain" description="ABC transporter" evidence="9">
    <location>
        <begin position="873"/>
        <end position="1105"/>
    </location>
</feature>
<dbReference type="InterPro" id="IPR027417">
    <property type="entry name" value="P-loop_NTPase"/>
</dbReference>
<dbReference type="GO" id="GO:0140359">
    <property type="term" value="F:ABC-type transporter activity"/>
    <property type="evidence" value="ECO:0007669"/>
    <property type="project" value="InterPro"/>
</dbReference>
<dbReference type="InterPro" id="IPR026082">
    <property type="entry name" value="ABCA"/>
</dbReference>
<dbReference type="SUPFAM" id="SSF52540">
    <property type="entry name" value="P-loop containing nucleoside triphosphate hydrolases"/>
    <property type="match status" value="2"/>
</dbReference>
<dbReference type="PANTHER" id="PTHR19229">
    <property type="entry name" value="ATP-BINDING CASSETTE TRANSPORTER SUBFAMILY A ABCA"/>
    <property type="match status" value="1"/>
</dbReference>
<evidence type="ECO:0000256" key="5">
    <source>
        <dbReference type="ARBA" id="ARBA00022989"/>
    </source>
</evidence>
<evidence type="ECO:0000256" key="1">
    <source>
        <dbReference type="ARBA" id="ARBA00004141"/>
    </source>
</evidence>
<evidence type="ECO:0000313" key="11">
    <source>
        <dbReference type="Proteomes" id="UP001107558"/>
    </source>
</evidence>
<feature type="transmembrane region" description="Helical" evidence="8">
    <location>
        <begin position="830"/>
        <end position="849"/>
    </location>
</feature>
<keyword evidence="6 8" id="KW-0472">Membrane</keyword>
<dbReference type="Proteomes" id="UP001107558">
    <property type="component" value="Chromosome 1"/>
</dbReference>
<feature type="transmembrane region" description="Helical" evidence="8">
    <location>
        <begin position="1435"/>
        <end position="1456"/>
    </location>
</feature>
<dbReference type="GO" id="GO:0005524">
    <property type="term" value="F:ATP binding"/>
    <property type="evidence" value="ECO:0007669"/>
    <property type="project" value="UniProtKB-KW"/>
</dbReference>
<sequence>MKHLNYRQIRALIKKDILVRLRQPWMTFLSFFWPCMVFMSLYILRLRFKPHQIGDCQFPTRQLPTNDLLPFFQSYICTIENQCSSVHEYEEVVDWQKAPATPVLNIVQTFLNEKDLYKAIVDLPKTMDFVSLVTKLATHPKFKYIESNADYLVRNLPQIRKTIGNFFDVNKLFSNDRIFSNLGKILCNKPFPRSNNIRYVDNVLYSPDYAGPDKDELEVMPTPYCKQLYLDVTNSNNGKITWKILKPIIQGKILYGPVTDETMEIMSYANHTMNDMSRLRSFFRSLETTIKMLKTNKEFRAKFDGLLNLAKTPFIQAILGGKVDIQTIEMVIDSVINEDQVLLVIETIGNIFDCYNVDRFIPVNSEKELEDAAFNLAKKKLFYAAVFFTNDKKTNETTYKLRMEVDNTPVTIENRNRFYFPGPEASFELEMRYHRGFIEIQNSIDVGIIKAKKKKLIEANRPRISSKTTTSAPDDLDFSDNDFDFDDDKEEEKNKQQQHDTTTEDPDFEGLSFDDLENTSSETTTKAVTSSTTAAPPINIAELLSAFVSGASSASPKNNSANDDFDFDNENFWNFDDGESTTTKASTTRKRRQLEGLLSMFGAKSDASKLNPNEEIKFDIDEMRFFTKQFPYPKHTRDDFKKGLYLAQAIQMTFFFALIILISSSVRQKIWFKESGNLSLMRTMGLNESSETVSWIVTTFFELAIVFFFICVILYTGGIMQYSSKLLIYIYLLFFGFCVISFCFMASSFFSTASIGSVSTVILFLMTFLPYIIIISLGAVLGSFGKFIASLSFSTAFCYAWHYIFRIELQERSLTLFNAFSGDDENDFRFGLLMIILDTFLYAAIGMFYKKYSSDDLKFVNVERRNIDKDHGAEMKKVTKVYEGCDPSKPAVDNVSLTFKKNQIVCILGRNGAGKSSVIKLLTGQIAPTLGEIILPLDYDLITGFKNDNEQVGLCPQNNVLIPNLTAKEHLEMYAHIKLRKEHRREIRRVMNNMKLGKYKDYKVSELSGGYKRRLCIAIAFLGSPNLVILDEPCSSVDISARKVIWDLIETLRKNRAVVMSTHDLEEAQHLGDQIIMMKDGRIALEATTKDLHNELTRNFNIVIDLKASISKDKESIDEIKEIVNRSCKGENNIHVRDCSMNINMPYFDEEHKRIDYGDLFRDLERLVTDKKIIDFHVLSKTLESYYKNVEEGGNINGHSVTNGNHNNNNNLETIDLKQSIKLNGNFNNGSNGSNSSFKDENKLSLRKMISNLFLKRFLHFKRNYRLLICILILPVIFEIIAMGFLKIRPPGDYDNSIEFNRSMYPQSTEFYSQQNMLPFGKRVYNEFQSTCSINENCEFYNSSKDAFDWVLNTNEKYILKRYGGISINQSRSIVWYNNKGYHSMPLYLNILNSAILRNELNDSSYNIRTINHPLMLGENELSVSSILQQVADSGISLIILVAFSLVIAGGSVYIVNERVTGEKLQQQLCGVTYPIYWGVAFIWDFAVYAIAICLAVIVFQIFNIPIYVDINNLAGIVLLLFLFGFAMIPGVHLFEKAFKEASFANMSIFCLNVIMALSTVASIVMFDVLLETDEQQKIRNVLNRFYLIFPQHALADGLIEICKNYITAKIFSRYYIDTYKNPITSDLLRPHFLALIILGVVFIVLNYIIESGKIWTIFKTQTPKQNSTELKVITIQNTLTKDGKINGNGNSSDGNEELLKVENVYRSYGGNEFAVNNVSFTVKKGECYALIGSNGAGKSSLFSILSGETKRFIGAVKYRGDKNSVSYCPQSNALDSLLTVEEIIEFYGKLRNIDDIRFLVETTLENFHLKPYRRVLVKNLSGGNKRKLSVACASLGNLSLVLMDEPVADMDPLTRHLVYKTIRELNEENCSVILTSHSIAEIEDVCQSVGILVDGSMVASGTPERLKKDFGNRYVVTILSETPLDHQFEADLRKTFRSMKNSICHQYSAQFLIQVRDFDKIDHCHIKLSELIDLLNAFTSVKDLKYTITTCMIDQVYENIIKRGVLGVDNNGFVQNEYYAT</sequence>
<feature type="region of interest" description="Disordered" evidence="7">
    <location>
        <begin position="465"/>
        <end position="532"/>
    </location>
</feature>
<gene>
    <name evidence="10" type="ORF">PVAND_012265</name>
</gene>
<feature type="compositionally biased region" description="Low complexity" evidence="7">
    <location>
        <begin position="519"/>
        <end position="532"/>
    </location>
</feature>
<feature type="transmembrane region" description="Helical" evidence="8">
    <location>
        <begin position="1632"/>
        <end position="1650"/>
    </location>
</feature>
<keyword evidence="2 8" id="KW-0812">Transmembrane</keyword>
<dbReference type="Gene3D" id="3.40.50.300">
    <property type="entry name" value="P-loop containing nucleotide triphosphate hydrolases"/>
    <property type="match status" value="2"/>
</dbReference>
<name>A0A9J6CLX1_POLVA</name>
<evidence type="ECO:0000256" key="7">
    <source>
        <dbReference type="SAM" id="MobiDB-lite"/>
    </source>
</evidence>
<feature type="transmembrane region" description="Helical" evidence="8">
    <location>
        <begin position="644"/>
        <end position="666"/>
    </location>
</feature>
<proteinExistence type="predicted"/>
<dbReference type="CDD" id="cd03263">
    <property type="entry name" value="ABC_subfamily_A"/>
    <property type="match status" value="2"/>
</dbReference>
<feature type="transmembrane region" description="Helical" evidence="8">
    <location>
        <begin position="693"/>
        <end position="715"/>
    </location>
</feature>
<dbReference type="InterPro" id="IPR013525">
    <property type="entry name" value="ABC2_TM"/>
</dbReference>
<accession>A0A9J6CLX1</accession>
<dbReference type="OrthoDB" id="8061355at2759"/>
<dbReference type="InterPro" id="IPR003593">
    <property type="entry name" value="AAA+_ATPase"/>
</dbReference>
<comment type="caution">
    <text evidence="10">The sequence shown here is derived from an EMBL/GenBank/DDBJ whole genome shotgun (WGS) entry which is preliminary data.</text>
</comment>
<evidence type="ECO:0000259" key="9">
    <source>
        <dbReference type="PROSITE" id="PS50893"/>
    </source>
</evidence>
<keyword evidence="3" id="KW-0547">Nucleotide-binding</keyword>
<dbReference type="Pfam" id="PF12698">
    <property type="entry name" value="ABC2_membrane_3"/>
    <property type="match status" value="1"/>
</dbReference>
<feature type="transmembrane region" description="Helical" evidence="8">
    <location>
        <begin position="1265"/>
        <end position="1286"/>
    </location>
</feature>
<evidence type="ECO:0000256" key="6">
    <source>
        <dbReference type="ARBA" id="ARBA00023136"/>
    </source>
</evidence>
<dbReference type="PROSITE" id="PS00211">
    <property type="entry name" value="ABC_TRANSPORTER_1"/>
    <property type="match status" value="1"/>
</dbReference>
<feature type="compositionally biased region" description="Basic and acidic residues" evidence="7">
    <location>
        <begin position="491"/>
        <end position="502"/>
    </location>
</feature>
<dbReference type="FunFam" id="3.40.50.300:FF:001253">
    <property type="entry name" value="ATP-binding cassette protein subfamily A, member 10"/>
    <property type="match status" value="1"/>
</dbReference>
<feature type="domain" description="ABC transporter" evidence="9">
    <location>
        <begin position="1700"/>
        <end position="1920"/>
    </location>
</feature>
<dbReference type="GO" id="GO:0016020">
    <property type="term" value="C:membrane"/>
    <property type="evidence" value="ECO:0007669"/>
    <property type="project" value="UniProtKB-SubCell"/>
</dbReference>
<evidence type="ECO:0000256" key="4">
    <source>
        <dbReference type="ARBA" id="ARBA00022840"/>
    </source>
</evidence>
<feature type="transmembrane region" description="Helical" evidence="8">
    <location>
        <begin position="1547"/>
        <end position="1567"/>
    </location>
</feature>
<reference evidence="10" key="1">
    <citation type="submission" date="2021-03" db="EMBL/GenBank/DDBJ databases">
        <title>Chromosome level genome of the anhydrobiotic midge Polypedilum vanderplanki.</title>
        <authorList>
            <person name="Yoshida Y."/>
            <person name="Kikawada T."/>
            <person name="Gusev O."/>
        </authorList>
    </citation>
    <scope>NUCLEOTIDE SEQUENCE</scope>
    <source>
        <strain evidence="10">NIAS01</strain>
        <tissue evidence="10">Whole body or cell culture</tissue>
    </source>
</reference>
<evidence type="ECO:0000256" key="3">
    <source>
        <dbReference type="ARBA" id="ARBA00022741"/>
    </source>
</evidence>
<evidence type="ECO:0000256" key="8">
    <source>
        <dbReference type="SAM" id="Phobius"/>
    </source>
</evidence>
<dbReference type="SMART" id="SM00382">
    <property type="entry name" value="AAA"/>
    <property type="match status" value="2"/>
</dbReference>
<dbReference type="PANTHER" id="PTHR19229:SF241">
    <property type="entry name" value="ABC TRANSPORTER DOMAIN-CONTAINING PROTEIN"/>
    <property type="match status" value="1"/>
</dbReference>
<dbReference type="GO" id="GO:0005319">
    <property type="term" value="F:lipid transporter activity"/>
    <property type="evidence" value="ECO:0007669"/>
    <property type="project" value="TreeGrafter"/>
</dbReference>
<keyword evidence="11" id="KW-1185">Reference proteome</keyword>
<feature type="transmembrane region" description="Helical" evidence="8">
    <location>
        <begin position="1514"/>
        <end position="1535"/>
    </location>
</feature>
<feature type="compositionally biased region" description="Acidic residues" evidence="7">
    <location>
        <begin position="503"/>
        <end position="517"/>
    </location>
</feature>
<feature type="transmembrane region" description="Helical" evidence="8">
    <location>
        <begin position="25"/>
        <end position="44"/>
    </location>
</feature>